<evidence type="ECO:0000313" key="2">
    <source>
        <dbReference type="Proteomes" id="UP000198538"/>
    </source>
</evidence>
<keyword evidence="2" id="KW-1185">Reference proteome</keyword>
<name>A0A1G5FLX9_9BACL</name>
<organism evidence="1 2">
    <name type="scientific">Paenibacillus polysaccharolyticus</name>
    <dbReference type="NCBI Taxonomy" id="582692"/>
    <lineage>
        <taxon>Bacteria</taxon>
        <taxon>Bacillati</taxon>
        <taxon>Bacillota</taxon>
        <taxon>Bacilli</taxon>
        <taxon>Bacillales</taxon>
        <taxon>Paenibacillaceae</taxon>
        <taxon>Paenibacillus</taxon>
    </lineage>
</organism>
<gene>
    <name evidence="1" type="ORF">SAMN05720606_104263</name>
</gene>
<dbReference type="Proteomes" id="UP000198538">
    <property type="component" value="Unassembled WGS sequence"/>
</dbReference>
<dbReference type="AlphaFoldDB" id="A0A1G5FLX9"/>
<evidence type="ECO:0000313" key="1">
    <source>
        <dbReference type="EMBL" id="SCY40161.1"/>
    </source>
</evidence>
<sequence>MTHRRQNIEVRFFSKILSGDANDHHRPYLSILMEFQNLTITRDAI</sequence>
<accession>A0A1G5FLX9</accession>
<proteinExistence type="predicted"/>
<protein>
    <submittedName>
        <fullName evidence="1">Uncharacterized protein</fullName>
    </submittedName>
</protein>
<reference evidence="2" key="1">
    <citation type="submission" date="2016-10" db="EMBL/GenBank/DDBJ databases">
        <authorList>
            <person name="Varghese N."/>
            <person name="Submissions S."/>
        </authorList>
    </citation>
    <scope>NUCLEOTIDE SEQUENCE [LARGE SCALE GENOMIC DNA]</scope>
    <source>
        <strain evidence="2">BL9</strain>
    </source>
</reference>
<dbReference type="EMBL" id="FMVM01000004">
    <property type="protein sequence ID" value="SCY40161.1"/>
    <property type="molecule type" value="Genomic_DNA"/>
</dbReference>